<proteinExistence type="predicted"/>
<protein>
    <submittedName>
        <fullName evidence="3">DgyrCDS10715</fullName>
    </submittedName>
</protein>
<dbReference type="OrthoDB" id="524326at2759"/>
<feature type="domain" description="DEP" evidence="2">
    <location>
        <begin position="31"/>
        <end position="115"/>
    </location>
</feature>
<dbReference type="SMART" id="SM00049">
    <property type="entry name" value="DEP"/>
    <property type="match status" value="1"/>
</dbReference>
<dbReference type="SUPFAM" id="SSF46785">
    <property type="entry name" value="Winged helix' DNA-binding domain"/>
    <property type="match status" value="1"/>
</dbReference>
<dbReference type="InterPro" id="IPR000591">
    <property type="entry name" value="DEP_dom"/>
</dbReference>
<dbReference type="InterPro" id="IPR036390">
    <property type="entry name" value="WH_DNA-bd_sf"/>
</dbReference>
<feature type="compositionally biased region" description="Basic and acidic residues" evidence="1">
    <location>
        <begin position="336"/>
        <end position="347"/>
    </location>
</feature>
<dbReference type="Pfam" id="PF00610">
    <property type="entry name" value="DEP"/>
    <property type="match status" value="1"/>
</dbReference>
<accession>A0A7I8W133</accession>
<dbReference type="Proteomes" id="UP000549394">
    <property type="component" value="Unassembled WGS sequence"/>
</dbReference>
<evidence type="ECO:0000259" key="2">
    <source>
        <dbReference type="PROSITE" id="PS50186"/>
    </source>
</evidence>
<dbReference type="SUPFAM" id="SSF48350">
    <property type="entry name" value="GTPase activation domain, GAP"/>
    <property type="match status" value="1"/>
</dbReference>
<gene>
    <name evidence="3" type="ORF">DGYR_LOCUS10099</name>
</gene>
<feature type="region of interest" description="Disordered" evidence="1">
    <location>
        <begin position="318"/>
        <end position="347"/>
    </location>
</feature>
<dbReference type="EMBL" id="CAJFCJ010000016">
    <property type="protein sequence ID" value="CAD5122272.1"/>
    <property type="molecule type" value="Genomic_DNA"/>
</dbReference>
<dbReference type="PROSITE" id="PS50186">
    <property type="entry name" value="DEP"/>
    <property type="match status" value="1"/>
</dbReference>
<dbReference type="InterPro" id="IPR036388">
    <property type="entry name" value="WH-like_DNA-bd_sf"/>
</dbReference>
<sequence length="773" mass="89043">MFSSSTSTTQLSTPIGPYKATQLWNEIVNNFNENIKLGRHRRHMKTFDDCFVASEAVDWVHQFLTNKNEYSGVTRFQAVQLLRKLQASNIFEDVRGKKHNKELFEDNNKLYRLKITPRNQRRHTVTGISDENGKSLKDLSSSKSGRVPLSSRTSLMNLPILSRSQKTSKKEEMKKECELVAMSSTRISKEETDGIWKNMVINKLQRVLGLNKLSDLIQIDSVNPEYIIHNVSHVSKNGVVTNIPKSDQLPHWVLSAMRCLAHWPDKVDKDLPSYEGFERDVLNVVKDYFYNHEEPLLTCQFYEIFAFIQDFLTSSNSTESSHVDDSNASSETFPEVEEKPYRPAERRAKTSMMKKLKAFSSSTSLNSEKHQCAARSDSLCAEPPTPSRRYGESGYRRYPVQYASITSIGQMETKSLCLPKDDKMFYSMNDVRENKRFCETLRGNQSNVLYNWTTVENDIRSVVSKAIASPTSHAPYRMSPRYLDNLESKKDWRRRQPSPPPYVPPPPYMKKTSVFVCQEEINNEIASNLKVEDYKTPEKPCKTLSRSISSPCIVTPLKKNKMIEALQTALLLLPPGNRRKLHLLLRLMSKMISNRKLKLVSGESNRDFVISTFTICIIRPEKKKVEDLEIADAHLVSLLLDNYQAVLSIPETLKDQIEERIISLRRAKSLESVVLKNDWADKVYCSQISVQEFENQKLSSSQQALRDLLDTITKNENMTDKEKKKRLKEFKTSYPEIYARKFKNEDPLDDKGRPTLKQSLLQNPIIKFKGLRN</sequence>
<dbReference type="PANTHER" id="PTHR16206:SF4">
    <property type="entry name" value="PROTEIN LET-99"/>
    <property type="match status" value="1"/>
</dbReference>
<dbReference type="InterPro" id="IPR008936">
    <property type="entry name" value="Rho_GTPase_activation_prot"/>
</dbReference>
<reference evidence="3 4" key="1">
    <citation type="submission" date="2020-08" db="EMBL/GenBank/DDBJ databases">
        <authorList>
            <person name="Hejnol A."/>
        </authorList>
    </citation>
    <scope>NUCLEOTIDE SEQUENCE [LARGE SCALE GENOMIC DNA]</scope>
</reference>
<evidence type="ECO:0000256" key="1">
    <source>
        <dbReference type="SAM" id="MobiDB-lite"/>
    </source>
</evidence>
<evidence type="ECO:0000313" key="3">
    <source>
        <dbReference type="EMBL" id="CAD5122272.1"/>
    </source>
</evidence>
<comment type="caution">
    <text evidence="3">The sequence shown here is derived from an EMBL/GenBank/DDBJ whole genome shotgun (WGS) entry which is preliminary data.</text>
</comment>
<name>A0A7I8W133_9ANNE</name>
<organism evidence="3 4">
    <name type="scientific">Dimorphilus gyrociliatus</name>
    <dbReference type="NCBI Taxonomy" id="2664684"/>
    <lineage>
        <taxon>Eukaryota</taxon>
        <taxon>Metazoa</taxon>
        <taxon>Spiralia</taxon>
        <taxon>Lophotrochozoa</taxon>
        <taxon>Annelida</taxon>
        <taxon>Polychaeta</taxon>
        <taxon>Polychaeta incertae sedis</taxon>
        <taxon>Dinophilidae</taxon>
        <taxon>Dimorphilus</taxon>
    </lineage>
</organism>
<feature type="compositionally biased region" description="Polar residues" evidence="1">
    <location>
        <begin position="318"/>
        <end position="332"/>
    </location>
</feature>
<dbReference type="PANTHER" id="PTHR16206">
    <property type="entry name" value="DEP DOMAIN-CONTAINING"/>
    <property type="match status" value="1"/>
</dbReference>
<evidence type="ECO:0000313" key="4">
    <source>
        <dbReference type="Proteomes" id="UP000549394"/>
    </source>
</evidence>
<dbReference type="AlphaFoldDB" id="A0A7I8W133"/>
<keyword evidence="4" id="KW-1185">Reference proteome</keyword>
<dbReference type="GO" id="GO:0035556">
    <property type="term" value="P:intracellular signal transduction"/>
    <property type="evidence" value="ECO:0007669"/>
    <property type="project" value="InterPro"/>
</dbReference>
<feature type="region of interest" description="Disordered" evidence="1">
    <location>
        <begin position="124"/>
        <end position="148"/>
    </location>
</feature>
<dbReference type="Gene3D" id="1.10.10.10">
    <property type="entry name" value="Winged helix-like DNA-binding domain superfamily/Winged helix DNA-binding domain"/>
    <property type="match status" value="1"/>
</dbReference>